<name>A0A9P9XV38_9HYPO</name>
<dbReference type="RefSeq" id="XP_051359014.1">
    <property type="nucleotide sequence ID" value="XM_051510065.1"/>
</dbReference>
<keyword evidence="4" id="KW-1185">Reference proteome</keyword>
<accession>A0A9P9XV38</accession>
<feature type="signal peptide" evidence="2">
    <location>
        <begin position="1"/>
        <end position="19"/>
    </location>
</feature>
<protein>
    <recommendedName>
        <fullName evidence="5">Tc toxin complex TcA C-terminal TcB-binding domain-containing protein</fullName>
    </recommendedName>
</protein>
<keyword evidence="2" id="KW-0732">Signal</keyword>
<proteinExistence type="predicted"/>
<evidence type="ECO:0000313" key="4">
    <source>
        <dbReference type="Proteomes" id="UP001055219"/>
    </source>
</evidence>
<dbReference type="Proteomes" id="UP001055219">
    <property type="component" value="Unassembled WGS sequence"/>
</dbReference>
<dbReference type="OrthoDB" id="3509531at2759"/>
<comment type="caution">
    <text evidence="3">The sequence shown here is derived from an EMBL/GenBank/DDBJ whole genome shotgun (WGS) entry which is preliminary data.</text>
</comment>
<sequence length="886" mass="97630">MILPVAAISFLSLLRGALAVPSNVERSTPTTVAEWKAYEDDSTLQRLDPSFTSQTKVSNSQYMVRDRVLDLESTLQAANDSATRYLTMYSDVLMVEHDADIHVPPLAQIVTRVLAAEGNITLTVSRTEGDQVRSRGVLYLIAPTVQGRLFLDLLDTPWAGNPVEIDIGKPEENDLVGISISFFGPLSAPQFVWLTADNIDKLIMESDDLTSSLSAQLLAATSLFWTWPRMSLDIAAHVGMMASRSMSGKLLYLQAQSLADWLSGKLAAGPKTNPAPNLDVETYENAVGDALDVAQAFENRYNDLTDASKAQEERLEAWGAMVAQATDRLNVQRTLAQVAESDYGAAEATLGGILANFQAQTVFLAAAGANFSDGVDKYIEEQERQRIFDLATSLITVGLSCISFAASSGFSAVVGSWNFVFTNSVSAAEVAMGLSASGQAHFQEWIDTVVEAADPPSLDPTIAQLEATALGTADEAATAATIDAFRLVAAAGSALRDASTTTQQLVLDSRDIPGMMPTHSPYQRTEGEVHVLWDDYMSDNAWWIEQCIDLGIQGTRDVRAEMEKLTARGKLVAGAQSHLVRTGQDLVRARLAVHTAERDVERLTELKSDFEDNHELTEEARMAFYQRRMSVRTDIVRLMENATQAYRYQTLRESDVTLDPTVSLEDLQSRQLAAKMELLNWKSGFSSPPQKFTLPMFASEMGLQEQEILHSLKSPDTNHTFRFHLEPDSVTGGTPGPFVDGSYFHITELEVYLLGLEPVSTQPQHSVKLSVLTTGSYSNIRDDDTVFDFFMRPHSRSFQYTINEAGGVGINICANFGGSEWTTPTPFSEWAVYVWNPENYDFTNVTDVMILWHGEAYFDAMPSRRTRYPKGADTFLKANKGERCKL</sequence>
<evidence type="ECO:0000256" key="2">
    <source>
        <dbReference type="SAM" id="SignalP"/>
    </source>
</evidence>
<dbReference type="PANTHER" id="PTHR34714">
    <property type="entry name" value="EGF-LIKE DOMAIN-CONTAINING PROTEIN"/>
    <property type="match status" value="1"/>
</dbReference>
<dbReference type="EMBL" id="JAGIXG020000080">
    <property type="protein sequence ID" value="KAI6778158.1"/>
    <property type="molecule type" value="Genomic_DNA"/>
</dbReference>
<evidence type="ECO:0000313" key="3">
    <source>
        <dbReference type="EMBL" id="KAI6778158.1"/>
    </source>
</evidence>
<dbReference type="PANTHER" id="PTHR34714:SF2">
    <property type="entry name" value="EGF-LIKE DOMAIN-CONTAINING PROTEIN"/>
    <property type="match status" value="1"/>
</dbReference>
<feature type="coiled-coil region" evidence="1">
    <location>
        <begin position="586"/>
        <end position="620"/>
    </location>
</feature>
<feature type="chain" id="PRO_5040435042" description="Tc toxin complex TcA C-terminal TcB-binding domain-containing protein" evidence="2">
    <location>
        <begin position="20"/>
        <end position="886"/>
    </location>
</feature>
<reference evidence="3" key="2">
    <citation type="submission" date="2022-07" db="EMBL/GenBank/DDBJ databases">
        <authorList>
            <person name="Goncalves M.F.M."/>
            <person name="Hilario S."/>
            <person name="Van De Peer Y."/>
            <person name="Esteves A.C."/>
            <person name="Alves A."/>
        </authorList>
    </citation>
    <scope>NUCLEOTIDE SEQUENCE</scope>
    <source>
        <strain evidence="3">MUM 19.33</strain>
    </source>
</reference>
<dbReference type="AlphaFoldDB" id="A0A9P9XV38"/>
<evidence type="ECO:0000256" key="1">
    <source>
        <dbReference type="SAM" id="Coils"/>
    </source>
</evidence>
<keyword evidence="1" id="KW-0175">Coiled coil</keyword>
<evidence type="ECO:0008006" key="5">
    <source>
        <dbReference type="Google" id="ProtNLM"/>
    </source>
</evidence>
<dbReference type="GeneID" id="75833680"/>
<gene>
    <name evidence="3" type="ORF">J7T54_007204</name>
</gene>
<organism evidence="3 4">
    <name type="scientific">Emericellopsis cladophorae</name>
    <dbReference type="NCBI Taxonomy" id="2686198"/>
    <lineage>
        <taxon>Eukaryota</taxon>
        <taxon>Fungi</taxon>
        <taxon>Dikarya</taxon>
        <taxon>Ascomycota</taxon>
        <taxon>Pezizomycotina</taxon>
        <taxon>Sordariomycetes</taxon>
        <taxon>Hypocreomycetidae</taxon>
        <taxon>Hypocreales</taxon>
        <taxon>Bionectriaceae</taxon>
        <taxon>Emericellopsis</taxon>
    </lineage>
</organism>
<reference evidence="3" key="1">
    <citation type="journal article" date="2021" name="J Fungi (Basel)">
        <title>Genomic and Metabolomic Analyses of the Marine Fungus Emericellopsis cladophorae: Insights into Saltwater Adaptability Mechanisms and Its Biosynthetic Potential.</title>
        <authorList>
            <person name="Goncalves M.F.M."/>
            <person name="Hilario S."/>
            <person name="Van de Peer Y."/>
            <person name="Esteves A.C."/>
            <person name="Alves A."/>
        </authorList>
    </citation>
    <scope>NUCLEOTIDE SEQUENCE</scope>
    <source>
        <strain evidence="3">MUM 19.33</strain>
    </source>
</reference>